<keyword evidence="1" id="KW-0812">Transmembrane</keyword>
<feature type="transmembrane region" description="Helical" evidence="1">
    <location>
        <begin position="86"/>
        <end position="105"/>
    </location>
</feature>
<dbReference type="Gene3D" id="1.25.40.10">
    <property type="entry name" value="Tetratricopeptide repeat domain"/>
    <property type="match status" value="1"/>
</dbReference>
<organism evidence="2 3">
    <name type="scientific">Pedobacter paludis</name>
    <dbReference type="NCBI Taxonomy" id="2203212"/>
    <lineage>
        <taxon>Bacteria</taxon>
        <taxon>Pseudomonadati</taxon>
        <taxon>Bacteroidota</taxon>
        <taxon>Sphingobacteriia</taxon>
        <taxon>Sphingobacteriales</taxon>
        <taxon>Sphingobacteriaceae</taxon>
        <taxon>Pedobacter</taxon>
    </lineage>
</organism>
<dbReference type="AlphaFoldDB" id="A0A317EXD1"/>
<evidence type="ECO:0000313" key="3">
    <source>
        <dbReference type="Proteomes" id="UP000245391"/>
    </source>
</evidence>
<dbReference type="OrthoDB" id="1091348at2"/>
<evidence type="ECO:0000256" key="1">
    <source>
        <dbReference type="SAM" id="Phobius"/>
    </source>
</evidence>
<dbReference type="Proteomes" id="UP000245391">
    <property type="component" value="Unassembled WGS sequence"/>
</dbReference>
<reference evidence="3" key="1">
    <citation type="submission" date="2018-05" db="EMBL/GenBank/DDBJ databases">
        <title>Pedobacter paludis sp. nov., isolated from wetland soil.</title>
        <authorList>
            <person name="Zhang Y."/>
        </authorList>
    </citation>
    <scope>NUCLEOTIDE SEQUENCE [LARGE SCALE GENOMIC DNA]</scope>
    <source>
        <strain evidence="3">R-8</strain>
    </source>
</reference>
<keyword evidence="3" id="KW-1185">Reference proteome</keyword>
<proteinExistence type="predicted"/>
<dbReference type="InterPro" id="IPR011990">
    <property type="entry name" value="TPR-like_helical_dom_sf"/>
</dbReference>
<evidence type="ECO:0008006" key="4">
    <source>
        <dbReference type="Google" id="ProtNLM"/>
    </source>
</evidence>
<keyword evidence="1" id="KW-0472">Membrane</keyword>
<comment type="caution">
    <text evidence="2">The sequence shown here is derived from an EMBL/GenBank/DDBJ whole genome shotgun (WGS) entry which is preliminary data.</text>
</comment>
<dbReference type="SUPFAM" id="SSF48452">
    <property type="entry name" value="TPR-like"/>
    <property type="match status" value="1"/>
</dbReference>
<dbReference type="Pfam" id="PF14559">
    <property type="entry name" value="TPR_19"/>
    <property type="match status" value="1"/>
</dbReference>
<dbReference type="RefSeq" id="WP_109930581.1">
    <property type="nucleotide sequence ID" value="NZ_QGNY01000004.1"/>
</dbReference>
<protein>
    <recommendedName>
        <fullName evidence="4">Tetratricopeptide repeat protein</fullName>
    </recommendedName>
</protein>
<name>A0A317EXD1_9SPHI</name>
<accession>A0A317EXD1</accession>
<sequence length="242" mass="27877">MTEDKILLTARYVEGDMDETERIGFEMRVKNELDLQQHLRDYNEIHQSLKIHLAPSQENELFRDTLFAFNRQYFIEETKVVSLKPIVNWMSGIAAVLLVGFLIWAPWRNNLYKEYAGNSTMSVTEREAEKETDLDRAAQLYNQKNFNAAKPLLEKQYKVAPTNASLAYYYGNTLVETNNVDEARSVLLKVYSGASVFKYDAAYSIALSYLKNDRKADCKIWLQKIPAGTPHYKVAVELLGKL</sequence>
<gene>
    <name evidence="2" type="ORF">DF947_13610</name>
</gene>
<keyword evidence="1" id="KW-1133">Transmembrane helix</keyword>
<dbReference type="EMBL" id="QGNY01000004">
    <property type="protein sequence ID" value="PWS31620.1"/>
    <property type="molecule type" value="Genomic_DNA"/>
</dbReference>
<evidence type="ECO:0000313" key="2">
    <source>
        <dbReference type="EMBL" id="PWS31620.1"/>
    </source>
</evidence>